<dbReference type="EMBL" id="LGCK01000006">
    <property type="protein sequence ID" value="KPL73514.1"/>
    <property type="molecule type" value="Genomic_DNA"/>
</dbReference>
<dbReference type="Pfam" id="PF00374">
    <property type="entry name" value="NiFeSe_Hases"/>
    <property type="match status" value="2"/>
</dbReference>
<gene>
    <name evidence="7" type="ORF">ADM99_02690</name>
</gene>
<comment type="cofactor">
    <cofactor evidence="1 6">
        <name>Ni(2+)</name>
        <dbReference type="ChEBI" id="CHEBI:49786"/>
    </cofactor>
</comment>
<dbReference type="AlphaFoldDB" id="A0A0N8GLV0"/>
<keyword evidence="6" id="KW-0460">Magnesium</keyword>
<proteinExistence type="inferred from homology"/>
<feature type="binding site" evidence="6">
    <location>
        <position position="448"/>
    </location>
    <ligand>
        <name>Mg(2+)</name>
        <dbReference type="ChEBI" id="CHEBI:18420"/>
    </ligand>
</feature>
<feature type="binding site" evidence="6">
    <location>
        <position position="442"/>
    </location>
    <ligand>
        <name>Ni(2+)</name>
        <dbReference type="ChEBI" id="CHEBI:49786"/>
    </ligand>
</feature>
<dbReference type="InterPro" id="IPR001501">
    <property type="entry name" value="Ni-dep_hyd_lsu"/>
</dbReference>
<evidence type="ECO:0000256" key="3">
    <source>
        <dbReference type="ARBA" id="ARBA00022596"/>
    </source>
</evidence>
<feature type="binding site" evidence="6">
    <location>
        <position position="42"/>
    </location>
    <ligand>
        <name>Mg(2+)</name>
        <dbReference type="ChEBI" id="CHEBI:18420"/>
    </ligand>
</feature>
<feature type="binding site" evidence="6">
    <location>
        <position position="64"/>
    </location>
    <ligand>
        <name>Fe cation</name>
        <dbReference type="ChEBI" id="CHEBI:24875"/>
    </ligand>
</feature>
<sequence length="474" mass="52879">MQKITIERVTRIEGHARVNIYLDEDGSVADAQVSVTQVRGFEKFVEGRPFYEMPSLTARTCGICPTSHLIAAGKACDQILSVRIPPTAIALRRIMNLGQIIQSHALNFFYLSAPDLLLGMDAPVEKRNIFGLAQKDRQIVQDGIRLRQFGQQVIERLAGKRIHPAWVVPGGVNAPLAPEARETILAEIPEMLGIIRRTLDWYKPGLNQYQEFIRTFANFPSLFLGLVGKDGQLEHYHGRIRIVTPRGSILEDNLDPHDYMNYIGEAVEPWSYLKSPYFKPMGYPDGMYRVGPLARLNIATETGTPLADQELAEFHCLDKGAVLSSFHYHYARLIEILYSIEMIEQLLNDPDILSKNVRATAGVNSLEGVGVSEAPRGTLFHHYKVNEEGLVQWANLIIASGNNNLAMNKGALQVARYYVKADRLQEGMLNRVEAVIRAFDPCLACSTHAVGQMPLVITLHAPDGKVLDTLSRQA</sequence>
<evidence type="ECO:0000313" key="7">
    <source>
        <dbReference type="EMBL" id="KPL73514.1"/>
    </source>
</evidence>
<dbReference type="PATRIC" id="fig|229920.5.peg.2162"/>
<dbReference type="InterPro" id="IPR018194">
    <property type="entry name" value="Ni-dep_hyd_lsu_Ni_BS"/>
</dbReference>
<comment type="similarity">
    <text evidence="2">Belongs to the [NiFe]/[NiFeSe] hydrogenase large subunit family.</text>
</comment>
<keyword evidence="3 6" id="KW-0533">Nickel</keyword>
<keyword evidence="5" id="KW-0560">Oxidoreductase</keyword>
<dbReference type="SUPFAM" id="SSF56762">
    <property type="entry name" value="HydB/Nqo4-like"/>
    <property type="match status" value="1"/>
</dbReference>
<evidence type="ECO:0000256" key="1">
    <source>
        <dbReference type="ARBA" id="ARBA00001967"/>
    </source>
</evidence>
<comment type="cofactor">
    <cofactor evidence="6">
        <name>Fe cation</name>
        <dbReference type="ChEBI" id="CHEBI:24875"/>
    </cofactor>
</comment>
<dbReference type="PROSITE" id="PS00508">
    <property type="entry name" value="NI_HGENASE_L_2"/>
    <property type="match status" value="1"/>
</dbReference>
<dbReference type="GO" id="GO:0016151">
    <property type="term" value="F:nickel cation binding"/>
    <property type="evidence" value="ECO:0007669"/>
    <property type="project" value="InterPro"/>
</dbReference>
<keyword evidence="6" id="KW-0408">Iron</keyword>
<name>A0A0N8GLV0_9CHLR</name>
<dbReference type="Gene3D" id="1.10.645.10">
    <property type="entry name" value="Cytochrome-c3 Hydrogenase, chain B"/>
    <property type="match status" value="1"/>
</dbReference>
<feature type="binding site" evidence="6">
    <location>
        <position position="396"/>
    </location>
    <ligand>
        <name>Mg(2+)</name>
        <dbReference type="ChEBI" id="CHEBI:18420"/>
    </ligand>
</feature>
<feature type="binding site" evidence="6">
    <location>
        <position position="61"/>
    </location>
    <ligand>
        <name>Ni(2+)</name>
        <dbReference type="ChEBI" id="CHEBI:49786"/>
    </ligand>
</feature>
<evidence type="ECO:0000313" key="8">
    <source>
        <dbReference type="Proteomes" id="UP000050430"/>
    </source>
</evidence>
<protein>
    <submittedName>
        <fullName evidence="7">NADP oxidoreductase</fullName>
    </submittedName>
</protein>
<dbReference type="Proteomes" id="UP000050430">
    <property type="component" value="Unassembled WGS sequence"/>
</dbReference>
<evidence type="ECO:0000256" key="5">
    <source>
        <dbReference type="ARBA" id="ARBA00023002"/>
    </source>
</evidence>
<organism evidence="7 8">
    <name type="scientific">Leptolinea tardivitalis</name>
    <dbReference type="NCBI Taxonomy" id="229920"/>
    <lineage>
        <taxon>Bacteria</taxon>
        <taxon>Bacillati</taxon>
        <taxon>Chloroflexota</taxon>
        <taxon>Anaerolineae</taxon>
        <taxon>Anaerolineales</taxon>
        <taxon>Anaerolineaceae</taxon>
        <taxon>Leptolinea</taxon>
    </lineage>
</organism>
<evidence type="ECO:0000256" key="4">
    <source>
        <dbReference type="ARBA" id="ARBA00022723"/>
    </source>
</evidence>
<dbReference type="PANTHER" id="PTHR43600">
    <property type="entry name" value="COENZYME F420 HYDROGENASE, SUBUNIT ALPHA"/>
    <property type="match status" value="1"/>
</dbReference>
<dbReference type="InterPro" id="IPR029014">
    <property type="entry name" value="NiFe-Hase_large"/>
</dbReference>
<keyword evidence="4 6" id="KW-0479">Metal-binding</keyword>
<dbReference type="STRING" id="229920.ADM99_02690"/>
<comment type="caution">
    <text evidence="7">The sequence shown here is derived from an EMBL/GenBank/DDBJ whole genome shotgun (WGS) entry which is preliminary data.</text>
</comment>
<evidence type="ECO:0000256" key="6">
    <source>
        <dbReference type="PIRSR" id="PIRSR601501-1"/>
    </source>
</evidence>
<feature type="binding site" evidence="6">
    <location>
        <position position="445"/>
    </location>
    <ligand>
        <name>Fe cation</name>
        <dbReference type="ChEBI" id="CHEBI:24875"/>
    </ligand>
</feature>
<feature type="binding site" evidence="6">
    <location>
        <position position="64"/>
    </location>
    <ligand>
        <name>Ni(2+)</name>
        <dbReference type="ChEBI" id="CHEBI:49786"/>
    </ligand>
</feature>
<dbReference type="GO" id="GO:0008901">
    <property type="term" value="F:ferredoxin hydrogenase activity"/>
    <property type="evidence" value="ECO:0007669"/>
    <property type="project" value="InterPro"/>
</dbReference>
<reference evidence="7 8" key="1">
    <citation type="submission" date="2015-07" db="EMBL/GenBank/DDBJ databases">
        <title>Genome sequence of Leptolinea tardivitalis DSM 16556.</title>
        <authorList>
            <person name="Hemp J."/>
            <person name="Ward L.M."/>
            <person name="Pace L.A."/>
            <person name="Fischer W.W."/>
        </authorList>
    </citation>
    <scope>NUCLEOTIDE SEQUENCE [LARGE SCALE GENOMIC DNA]</scope>
    <source>
        <strain evidence="7 8">YMTK-2</strain>
    </source>
</reference>
<dbReference type="PANTHER" id="PTHR43600:SF2">
    <property type="entry name" value="F420-NON-REDUCING HYDROGENASE VHU SUBUNIT A"/>
    <property type="match status" value="1"/>
</dbReference>
<keyword evidence="8" id="KW-1185">Reference proteome</keyword>
<evidence type="ECO:0000256" key="2">
    <source>
        <dbReference type="ARBA" id="ARBA00009292"/>
    </source>
</evidence>
<accession>A0A0N8GLV0</accession>